<organism evidence="2 3">
    <name type="scientific">Armillaria gallica</name>
    <name type="common">Bulbous honey fungus</name>
    <name type="synonym">Armillaria bulbosa</name>
    <dbReference type="NCBI Taxonomy" id="47427"/>
    <lineage>
        <taxon>Eukaryota</taxon>
        <taxon>Fungi</taxon>
        <taxon>Dikarya</taxon>
        <taxon>Basidiomycota</taxon>
        <taxon>Agaricomycotina</taxon>
        <taxon>Agaricomycetes</taxon>
        <taxon>Agaricomycetidae</taxon>
        <taxon>Agaricales</taxon>
        <taxon>Marasmiineae</taxon>
        <taxon>Physalacriaceae</taxon>
        <taxon>Armillaria</taxon>
    </lineage>
</organism>
<dbReference type="Proteomes" id="UP000217790">
    <property type="component" value="Unassembled WGS sequence"/>
</dbReference>
<reference evidence="3" key="1">
    <citation type="journal article" date="2017" name="Nat. Ecol. Evol.">
        <title>Genome expansion and lineage-specific genetic innovations in the forest pathogenic fungi Armillaria.</title>
        <authorList>
            <person name="Sipos G."/>
            <person name="Prasanna A.N."/>
            <person name="Walter M.C."/>
            <person name="O'Connor E."/>
            <person name="Balint B."/>
            <person name="Krizsan K."/>
            <person name="Kiss B."/>
            <person name="Hess J."/>
            <person name="Varga T."/>
            <person name="Slot J."/>
            <person name="Riley R."/>
            <person name="Boka B."/>
            <person name="Rigling D."/>
            <person name="Barry K."/>
            <person name="Lee J."/>
            <person name="Mihaltcheva S."/>
            <person name="LaButti K."/>
            <person name="Lipzen A."/>
            <person name="Waldron R."/>
            <person name="Moloney N.M."/>
            <person name="Sperisen C."/>
            <person name="Kredics L."/>
            <person name="Vagvoelgyi C."/>
            <person name="Patrignani A."/>
            <person name="Fitzpatrick D."/>
            <person name="Nagy I."/>
            <person name="Doyle S."/>
            <person name="Anderson J.B."/>
            <person name="Grigoriev I.V."/>
            <person name="Gueldener U."/>
            <person name="Muensterkoetter M."/>
            <person name="Nagy L.G."/>
        </authorList>
    </citation>
    <scope>NUCLEOTIDE SEQUENCE [LARGE SCALE GENOMIC DNA]</scope>
    <source>
        <strain evidence="3">Ar21-2</strain>
    </source>
</reference>
<dbReference type="AlphaFoldDB" id="A0A2H3DPL7"/>
<dbReference type="EMBL" id="KZ293651">
    <property type="protein sequence ID" value="PBK95824.1"/>
    <property type="molecule type" value="Genomic_DNA"/>
</dbReference>
<evidence type="ECO:0000256" key="1">
    <source>
        <dbReference type="SAM" id="MobiDB-lite"/>
    </source>
</evidence>
<feature type="compositionally biased region" description="Polar residues" evidence="1">
    <location>
        <begin position="114"/>
        <end position="123"/>
    </location>
</feature>
<evidence type="ECO:0000313" key="2">
    <source>
        <dbReference type="EMBL" id="PBK95824.1"/>
    </source>
</evidence>
<keyword evidence="3" id="KW-1185">Reference proteome</keyword>
<accession>A0A2H3DPL7</accession>
<sequence length="202" mass="23295">MTFYSQSKSAEEMGGRKLAENGIISQEYGCRRRPGNRVKKWHIKRRDYQTFRKIRIDERRTIWLFVPYPTSTSNGIYETDHSHFMPPLDREDSTNDRPIHFVAQLRGSKRRDSVSNQDGSSRRSWPAKRSHYPCDQPARARLFPSMAVYGLRALFGGAVVMEYAGLSESIGVHGAIFALLRDLPWTNEWRTILCGMRVAANL</sequence>
<dbReference type="InParanoid" id="A0A2H3DPL7"/>
<feature type="region of interest" description="Disordered" evidence="1">
    <location>
        <begin position="108"/>
        <end position="131"/>
    </location>
</feature>
<evidence type="ECO:0000313" key="3">
    <source>
        <dbReference type="Proteomes" id="UP000217790"/>
    </source>
</evidence>
<gene>
    <name evidence="2" type="ORF">ARMGADRAFT_1028095</name>
</gene>
<name>A0A2H3DPL7_ARMGA</name>
<protein>
    <submittedName>
        <fullName evidence="2">Uncharacterized protein</fullName>
    </submittedName>
</protein>
<proteinExistence type="predicted"/>